<keyword evidence="8" id="KW-1185">Reference proteome</keyword>
<dbReference type="GO" id="GO:0007018">
    <property type="term" value="P:microtubule-based movement"/>
    <property type="evidence" value="ECO:0007669"/>
    <property type="project" value="InterPro"/>
</dbReference>
<dbReference type="InterPro" id="IPR031852">
    <property type="entry name" value="Vik1/Cik1_MT-bd"/>
</dbReference>
<protein>
    <recommendedName>
        <fullName evidence="6">Kinesin motor domain-containing protein</fullName>
    </recommendedName>
</protein>
<dbReference type="InterPro" id="IPR027417">
    <property type="entry name" value="P-loop_NTPase"/>
</dbReference>
<reference evidence="8" key="1">
    <citation type="submission" date="2011-12" db="EMBL/GenBank/DDBJ databases">
        <title>The Draft Genome of Lepisosteus oculatus.</title>
        <authorList>
            <consortium name="The Broad Institute Genome Assembly &amp; Analysis Group"/>
            <consortium name="Computational R&amp;D Group"/>
            <consortium name="and Sequencing Platform"/>
            <person name="Di Palma F."/>
            <person name="Alfoldi J."/>
            <person name="Johnson J."/>
            <person name="Berlin A."/>
            <person name="Gnerre S."/>
            <person name="Jaffe D."/>
            <person name="MacCallum I."/>
            <person name="Young S."/>
            <person name="Walker B.J."/>
            <person name="Lander E.S."/>
            <person name="Lindblad-Toh K."/>
        </authorList>
    </citation>
    <scope>NUCLEOTIDE SEQUENCE [LARGE SCALE GENOMIC DNA]</scope>
</reference>
<dbReference type="EMBL" id="AHAT01002959">
    <property type="status" value="NOT_ANNOTATED_CDS"/>
    <property type="molecule type" value="Genomic_DNA"/>
</dbReference>
<dbReference type="GO" id="GO:0008017">
    <property type="term" value="F:microtubule binding"/>
    <property type="evidence" value="ECO:0007669"/>
    <property type="project" value="InterPro"/>
</dbReference>
<dbReference type="Ensembl" id="ENSLOCT00000011823.1">
    <property type="protein sequence ID" value="ENSLOCP00000011805.1"/>
    <property type="gene ID" value="ENSLOCG00000009652.1"/>
</dbReference>
<dbReference type="Pfam" id="PF16796">
    <property type="entry name" value="Microtub_bd"/>
    <property type="match status" value="1"/>
</dbReference>
<proteinExistence type="inferred from homology"/>
<evidence type="ECO:0000259" key="6">
    <source>
        <dbReference type="PROSITE" id="PS50067"/>
    </source>
</evidence>
<dbReference type="PANTHER" id="PTHR47972">
    <property type="entry name" value="KINESIN-LIKE PROTEIN KLP-3"/>
    <property type="match status" value="1"/>
</dbReference>
<dbReference type="Pfam" id="PF00225">
    <property type="entry name" value="Kinesin"/>
    <property type="match status" value="1"/>
</dbReference>
<comment type="subcellular location">
    <subcellularLocation>
        <location evidence="1">Cytoplasm</location>
        <location evidence="1">Cytoskeleton</location>
    </subcellularLocation>
</comment>
<organism evidence="7 8">
    <name type="scientific">Lepisosteus oculatus</name>
    <name type="common">Spotted gar</name>
    <dbReference type="NCBI Taxonomy" id="7918"/>
    <lineage>
        <taxon>Eukaryota</taxon>
        <taxon>Metazoa</taxon>
        <taxon>Chordata</taxon>
        <taxon>Craniata</taxon>
        <taxon>Vertebrata</taxon>
        <taxon>Euteleostomi</taxon>
        <taxon>Actinopterygii</taxon>
        <taxon>Neopterygii</taxon>
        <taxon>Holostei</taxon>
        <taxon>Semionotiformes</taxon>
        <taxon>Lepisosteidae</taxon>
        <taxon>Lepisosteus</taxon>
    </lineage>
</organism>
<dbReference type="PROSITE" id="PS50067">
    <property type="entry name" value="KINESIN_MOTOR_2"/>
    <property type="match status" value="1"/>
</dbReference>
<dbReference type="InterPro" id="IPR001752">
    <property type="entry name" value="Kinesin_motor_dom"/>
</dbReference>
<evidence type="ECO:0000256" key="2">
    <source>
        <dbReference type="ARBA" id="ARBA00022741"/>
    </source>
</evidence>
<feature type="domain" description="Kinesin motor" evidence="6">
    <location>
        <begin position="3"/>
        <end position="237"/>
    </location>
</feature>
<dbReference type="Gene3D" id="3.40.850.10">
    <property type="entry name" value="Kinesin motor domain"/>
    <property type="match status" value="2"/>
</dbReference>
<dbReference type="Bgee" id="ENSLOCG00000009652">
    <property type="expression patterns" value="Expressed in ovary"/>
</dbReference>
<evidence type="ECO:0000256" key="3">
    <source>
        <dbReference type="ARBA" id="ARBA00022840"/>
    </source>
</evidence>
<keyword evidence="2 5" id="KW-0547">Nucleotide-binding</keyword>
<dbReference type="SUPFAM" id="SSF52540">
    <property type="entry name" value="P-loop containing nucleoside triphosphate hydrolases"/>
    <property type="match status" value="1"/>
</dbReference>
<dbReference type="InterPro" id="IPR027640">
    <property type="entry name" value="Kinesin-like_fam"/>
</dbReference>
<dbReference type="PRINTS" id="PR00380">
    <property type="entry name" value="KINESINHEAVY"/>
</dbReference>
<dbReference type="GeneTree" id="ENSGT00940000166633"/>
<keyword evidence="5" id="KW-0505">Motor protein</keyword>
<dbReference type="AlphaFoldDB" id="W5MTU6"/>
<evidence type="ECO:0000313" key="8">
    <source>
        <dbReference type="Proteomes" id="UP000018468"/>
    </source>
</evidence>
<name>W5MTU6_LEPOC</name>
<keyword evidence="3 5" id="KW-0067">ATP-binding</keyword>
<evidence type="ECO:0000256" key="4">
    <source>
        <dbReference type="ARBA" id="ARBA00023212"/>
    </source>
</evidence>
<reference evidence="7" key="3">
    <citation type="submission" date="2025-09" db="UniProtKB">
        <authorList>
            <consortium name="Ensembl"/>
        </authorList>
    </citation>
    <scope>IDENTIFICATION</scope>
</reference>
<dbReference type="EMBL" id="AHAT01002958">
    <property type="status" value="NOT_ANNOTATED_CDS"/>
    <property type="molecule type" value="Genomic_DNA"/>
</dbReference>
<dbReference type="GO" id="GO:0005524">
    <property type="term" value="F:ATP binding"/>
    <property type="evidence" value="ECO:0007669"/>
    <property type="project" value="UniProtKB-UniRule"/>
</dbReference>
<evidence type="ECO:0000256" key="1">
    <source>
        <dbReference type="ARBA" id="ARBA00004245"/>
    </source>
</evidence>
<dbReference type="Proteomes" id="UP000018468">
    <property type="component" value="Linkage group LG2"/>
</dbReference>
<dbReference type="HOGENOM" id="CLU_001485_2_2_1"/>
<keyword evidence="4" id="KW-0963">Cytoplasm</keyword>
<evidence type="ECO:0000256" key="5">
    <source>
        <dbReference type="PROSITE-ProRule" id="PRU00283"/>
    </source>
</evidence>
<evidence type="ECO:0000313" key="7">
    <source>
        <dbReference type="Ensembl" id="ENSLOCP00000011805.1"/>
    </source>
</evidence>
<sequence>PGKIRVFCRIRPLSKSEIGRGSRIVVDCPDDYTVTVESSRGLKEFQFDKVFNSSCTQEDIFEDTIRLIQSAVDGYNVCIFAYGQTGSGKTFTMIGDKELKNPGVIPRAFQRMFHIIEENKMKFDFKPLRFFICKSGRQQKWERRFSECGLWLKGNCRSSVATKTSISHEKVVSHHFICSKMNSESSRSHLIIGVTVESTNHTNGSVTYGKLSLVDLAGSERAAKTGAKDEQLKEENS</sequence>
<feature type="binding site" evidence="5">
    <location>
        <begin position="83"/>
        <end position="90"/>
    </location>
    <ligand>
        <name>ATP</name>
        <dbReference type="ChEBI" id="CHEBI:30616"/>
    </ligand>
</feature>
<dbReference type="InterPro" id="IPR019821">
    <property type="entry name" value="Kinesin_motor_CS"/>
</dbReference>
<keyword evidence="4" id="KW-0206">Cytoskeleton</keyword>
<accession>W5MTU6</accession>
<dbReference type="GO" id="GO:0003777">
    <property type="term" value="F:microtubule motor activity"/>
    <property type="evidence" value="ECO:0007669"/>
    <property type="project" value="InterPro"/>
</dbReference>
<reference evidence="7" key="2">
    <citation type="submission" date="2025-08" db="UniProtKB">
        <authorList>
            <consortium name="Ensembl"/>
        </authorList>
    </citation>
    <scope>IDENTIFICATION</scope>
</reference>
<dbReference type="PROSITE" id="PS00411">
    <property type="entry name" value="KINESIN_MOTOR_1"/>
    <property type="match status" value="1"/>
</dbReference>
<dbReference type="GO" id="GO:0005856">
    <property type="term" value="C:cytoskeleton"/>
    <property type="evidence" value="ECO:0007669"/>
    <property type="project" value="UniProtKB-SubCell"/>
</dbReference>
<dbReference type="InterPro" id="IPR036961">
    <property type="entry name" value="Kinesin_motor_dom_sf"/>
</dbReference>
<dbReference type="PANTHER" id="PTHR47972:SF16">
    <property type="entry name" value="KINESIN-LIKE PROTEIN"/>
    <property type="match status" value="1"/>
</dbReference>
<comment type="similarity">
    <text evidence="5">Belongs to the TRAFAC class myosin-kinesin ATPase superfamily. Kinesin family.</text>
</comment>
<dbReference type="SMART" id="SM00129">
    <property type="entry name" value="KISc"/>
    <property type="match status" value="1"/>
</dbReference>